<feature type="domain" description="PucR C-terminal helix-turn-helix" evidence="1">
    <location>
        <begin position="458"/>
        <end position="511"/>
    </location>
</feature>
<dbReference type="PANTHER" id="PTHR33744">
    <property type="entry name" value="CARBOHYDRATE DIACID REGULATOR"/>
    <property type="match status" value="1"/>
</dbReference>
<evidence type="ECO:0000313" key="3">
    <source>
        <dbReference type="EMBL" id="WTU45205.1"/>
    </source>
</evidence>
<dbReference type="AlphaFoldDB" id="A0AAU2GSZ0"/>
<name>A0AAU2GSZ0_9ACTN</name>
<proteinExistence type="predicted"/>
<dbReference type="EMBL" id="CP108253">
    <property type="protein sequence ID" value="WTU38153.1"/>
    <property type="molecule type" value="Genomic_DNA"/>
</dbReference>
<evidence type="ECO:0000259" key="1">
    <source>
        <dbReference type="Pfam" id="PF13556"/>
    </source>
</evidence>
<dbReference type="PANTHER" id="PTHR33744:SF1">
    <property type="entry name" value="DNA-BINDING TRANSCRIPTIONAL ACTIVATOR ADER"/>
    <property type="match status" value="1"/>
</dbReference>
<gene>
    <name evidence="2" type="ORF">OHV25_00410</name>
    <name evidence="3" type="ORF">OHV25_39430</name>
</gene>
<dbReference type="Pfam" id="PF13556">
    <property type="entry name" value="HTH_30"/>
    <property type="match status" value="2"/>
</dbReference>
<reference evidence="2" key="1">
    <citation type="submission" date="2022-10" db="EMBL/GenBank/DDBJ databases">
        <title>The complete genomes of actinobacterial strains from the NBC collection.</title>
        <authorList>
            <person name="Joergensen T.S."/>
            <person name="Alvarez Arevalo M."/>
            <person name="Sterndorff E.B."/>
            <person name="Faurdal D."/>
            <person name="Vuksanovic O."/>
            <person name="Mourched A.-S."/>
            <person name="Charusanti P."/>
            <person name="Shaw S."/>
            <person name="Blin K."/>
            <person name="Weber T."/>
        </authorList>
    </citation>
    <scope>NUCLEOTIDE SEQUENCE</scope>
    <source>
        <strain evidence="2">NBC_00060</strain>
    </source>
</reference>
<dbReference type="InterPro" id="IPR025736">
    <property type="entry name" value="PucR_C-HTH_dom"/>
</dbReference>
<dbReference type="InterPro" id="IPR042070">
    <property type="entry name" value="PucR_C-HTH_sf"/>
</dbReference>
<feature type="domain" description="PucR C-terminal helix-turn-helix" evidence="1">
    <location>
        <begin position="558"/>
        <end position="615"/>
    </location>
</feature>
<dbReference type="EMBL" id="CP108253">
    <property type="protein sequence ID" value="WTU45205.1"/>
    <property type="molecule type" value="Genomic_DNA"/>
</dbReference>
<protein>
    <submittedName>
        <fullName evidence="2">Helix-turn-helix domain-containing protein</fullName>
    </submittedName>
</protein>
<sequence>MPTLGSLSTNHPEARLAFLIPGGSKPYHDVPVTGLVVLPLARLLEGRPLQPVPAGSIVVLTGAPGRFYSRDLAAVDRLLRHMSAHDAVALVFTISRDSRLVLPRAVRDLADELAIVLMVSTAPAYPWRRVHETIQQGRVAAAERTASQMTALVRQLPAQLADRQAMQRIVDWLATSLRAQVMVSDPERVHAASPASAAEYLAPLVIRQTFTGTAPTSPARHSQLVPLGVVRGREPVLAVARDTPFASHEMQMLRHAAKLLGLVDQAQREYGRVADATRAARAAVAELLFQSEVATARRIIDGLTPGLLDPETARVFVLESDPADNDRVRRRCEGLTASKALVVPDPRTACRTLIVHPVRPDADTGDALSEQLIELVRELGPSVCLGGSGVYSMGLLADALQEAIGALALARHLPDSVALSAQETKLIDLLPQPEAYAWACCLLRPLMRAEADWEQLRDTLPLALAYSHSEAARRLGLHRNTVTRHLGKASELLHMDLATLTTRIALALALEVVTRRQQSVPDHVCATPPSLLSLLAAPEVAAWAASLLRPAQQDRRPLLLTAEAWLTHDAHTELTARTLGISQATVRSRLRALEHLISRDLTSPCGMRDLLYALHLVNGTPVVAPGTRVSCAA</sequence>
<dbReference type="InterPro" id="IPR051448">
    <property type="entry name" value="CdaR-like_regulators"/>
</dbReference>
<organism evidence="2">
    <name type="scientific">Streptomyces sp. NBC_00060</name>
    <dbReference type="NCBI Taxonomy" id="2975636"/>
    <lineage>
        <taxon>Bacteria</taxon>
        <taxon>Bacillati</taxon>
        <taxon>Actinomycetota</taxon>
        <taxon>Actinomycetes</taxon>
        <taxon>Kitasatosporales</taxon>
        <taxon>Streptomycetaceae</taxon>
        <taxon>Streptomyces</taxon>
    </lineage>
</organism>
<dbReference type="Gene3D" id="1.10.10.2840">
    <property type="entry name" value="PucR C-terminal helix-turn-helix domain"/>
    <property type="match status" value="2"/>
</dbReference>
<evidence type="ECO:0000313" key="2">
    <source>
        <dbReference type="EMBL" id="WTU38153.1"/>
    </source>
</evidence>
<accession>A0AAU2GSZ0</accession>